<feature type="compositionally biased region" description="Basic and acidic residues" evidence="1">
    <location>
        <begin position="181"/>
        <end position="192"/>
    </location>
</feature>
<protein>
    <recommendedName>
        <fullName evidence="3">Reverse transcriptase zinc-binding domain-containing protein</fullName>
    </recommendedName>
</protein>
<dbReference type="RefSeq" id="XP_009838657.1">
    <property type="nucleotide sequence ID" value="XM_009840355.1"/>
</dbReference>
<feature type="region of interest" description="Disordered" evidence="1">
    <location>
        <begin position="177"/>
        <end position="214"/>
    </location>
</feature>
<dbReference type="VEuPathDB" id="FungiDB:H257_12952"/>
<dbReference type="STRING" id="112090.W4FYQ1"/>
<name>W4FYQ1_APHAT</name>
<evidence type="ECO:0000256" key="1">
    <source>
        <dbReference type="SAM" id="MobiDB-lite"/>
    </source>
</evidence>
<accession>W4FYQ1</accession>
<proteinExistence type="predicted"/>
<organism evidence="2">
    <name type="scientific">Aphanomyces astaci</name>
    <name type="common">Crayfish plague agent</name>
    <dbReference type="NCBI Taxonomy" id="112090"/>
    <lineage>
        <taxon>Eukaryota</taxon>
        <taxon>Sar</taxon>
        <taxon>Stramenopiles</taxon>
        <taxon>Oomycota</taxon>
        <taxon>Saprolegniomycetes</taxon>
        <taxon>Saprolegniales</taxon>
        <taxon>Verrucalvaceae</taxon>
        <taxon>Aphanomyces</taxon>
    </lineage>
</organism>
<reference evidence="2" key="1">
    <citation type="submission" date="2013-12" db="EMBL/GenBank/DDBJ databases">
        <title>The Genome Sequence of Aphanomyces astaci APO3.</title>
        <authorList>
            <consortium name="The Broad Institute Genomics Platform"/>
            <person name="Russ C."/>
            <person name="Tyler B."/>
            <person name="van West P."/>
            <person name="Dieguez-Uribeondo J."/>
            <person name="Young S.K."/>
            <person name="Zeng Q."/>
            <person name="Gargeya S."/>
            <person name="Fitzgerald M."/>
            <person name="Abouelleil A."/>
            <person name="Alvarado L."/>
            <person name="Chapman S.B."/>
            <person name="Gainer-Dewar J."/>
            <person name="Goldberg J."/>
            <person name="Griggs A."/>
            <person name="Gujja S."/>
            <person name="Hansen M."/>
            <person name="Howarth C."/>
            <person name="Imamovic A."/>
            <person name="Ireland A."/>
            <person name="Larimer J."/>
            <person name="McCowan C."/>
            <person name="Murphy C."/>
            <person name="Pearson M."/>
            <person name="Poon T.W."/>
            <person name="Priest M."/>
            <person name="Roberts A."/>
            <person name="Saif S."/>
            <person name="Shea T."/>
            <person name="Sykes S."/>
            <person name="Wortman J."/>
            <person name="Nusbaum C."/>
            <person name="Birren B."/>
        </authorList>
    </citation>
    <scope>NUCLEOTIDE SEQUENCE [LARGE SCALE GENOMIC DNA]</scope>
    <source>
        <strain evidence="2">APO3</strain>
    </source>
</reference>
<sequence>MAKPSRGKGWTDPEVHVMLDTVEVHLPWGPAHWDIIQETYNTSIQANEGGQNATATASSESSRFFEVSANPLATPCVRPLYQEQSDSNKQSKPQWEFATCYHASSPPMRAMTTMALRTPADLNALGRSRGAEPAMSQTAIARHHVMTGKSCIWNQQLVPKRQPSVSVVPAADKVVAPPYDRSVRPEQQRASDKGNATTHSLSYHAPATETPHPMSSTARATAAALHNYARRVRQTCRLPPPVHGDAWLRLLFHMLPVNCRFAYLQVERSNVICCAYGCGGVETQHHAFHACPLIHRVWAFHSDAWRCYGVTFSWSTISDLDLFTVNARGHHHQDALKTLWILFIASTLHLIWSEHNKLSFLGWKMSVRRWLRLQHPDCALRSSVLEVLQTLRVQEP</sequence>
<evidence type="ECO:0000313" key="2">
    <source>
        <dbReference type="EMBL" id="ETV71808.1"/>
    </source>
</evidence>
<dbReference type="AlphaFoldDB" id="W4FYQ1"/>
<evidence type="ECO:0008006" key="3">
    <source>
        <dbReference type="Google" id="ProtNLM"/>
    </source>
</evidence>
<gene>
    <name evidence="2" type="ORF">H257_12952</name>
</gene>
<dbReference type="GeneID" id="20814948"/>
<dbReference type="EMBL" id="KI913157">
    <property type="protein sequence ID" value="ETV71808.1"/>
    <property type="molecule type" value="Genomic_DNA"/>
</dbReference>